<dbReference type="SUPFAM" id="SSF53474">
    <property type="entry name" value="alpha/beta-Hydrolases"/>
    <property type="match status" value="1"/>
</dbReference>
<reference evidence="2" key="1">
    <citation type="submission" date="2020-06" db="EMBL/GenBank/DDBJ databases">
        <title>Legume-microbial interactions unlock mineral nutrients during tropical forest succession.</title>
        <authorList>
            <person name="Epihov D.Z."/>
        </authorList>
    </citation>
    <scope>NUCLEOTIDE SEQUENCE [LARGE SCALE GENOMIC DNA]</scope>
    <source>
        <strain evidence="2">Pan2503</strain>
    </source>
</reference>
<dbReference type="InterPro" id="IPR053145">
    <property type="entry name" value="AB_hydrolase_Est10"/>
</dbReference>
<dbReference type="InterPro" id="IPR029058">
    <property type="entry name" value="AB_hydrolase_fold"/>
</dbReference>
<name>A0A7V8NT68_9BACT</name>
<gene>
    <name evidence="2" type="ORF">HRJ53_18145</name>
</gene>
<evidence type="ECO:0000256" key="1">
    <source>
        <dbReference type="SAM" id="SignalP"/>
    </source>
</evidence>
<accession>A0A7V8NT68</accession>
<dbReference type="PANTHER" id="PTHR43265:SF1">
    <property type="entry name" value="ESTERASE ESTD"/>
    <property type="match status" value="1"/>
</dbReference>
<sequence>MKVIRIGFVLAAAILFLGGSFSVPAKAQTPANHKPPLSKPPATLEGNWAGSLEAGDAVLHVVLHVSKAQDGSLKATIDSLDQGVYGIEVTDLTQNGSELRFSVSSVGVLYEGKIFADHSGIQGVWSQGNVGLPLFFHRQVAGAGAGKPADAIASAEGVWQAALEANGLRLRFQLHVTHDDKKQLVAALDSPDQGISGMPAVKVSQKLTVFHFEIPVVDSVYEGTINPTKSMINGIWTQAGITRNLKFERSDQLLELVRPQNPARPYPYREEQVTFANPKAQVSLAGTLTVPPGSGPFPAAILVAGSGPQDRDETVAGHRPFLVLADYLTRKGIAVLRYDKRGIGKSTGSFDQATSEDFASDAAAALAYLKS</sequence>
<protein>
    <submittedName>
        <fullName evidence="2">Alpha/beta hydrolase</fullName>
    </submittedName>
</protein>
<proteinExistence type="predicted"/>
<comment type="caution">
    <text evidence="2">The sequence shown here is derived from an EMBL/GenBank/DDBJ whole genome shotgun (WGS) entry which is preliminary data.</text>
</comment>
<evidence type="ECO:0000313" key="3">
    <source>
        <dbReference type="Proteomes" id="UP000567293"/>
    </source>
</evidence>
<dbReference type="PANTHER" id="PTHR43265">
    <property type="entry name" value="ESTERASE ESTD"/>
    <property type="match status" value="1"/>
</dbReference>
<keyword evidence="3" id="KW-1185">Reference proteome</keyword>
<dbReference type="AlphaFoldDB" id="A0A7V8NT68"/>
<dbReference type="Gene3D" id="3.40.50.1820">
    <property type="entry name" value="alpha/beta hydrolase"/>
    <property type="match status" value="1"/>
</dbReference>
<feature type="non-terminal residue" evidence="2">
    <location>
        <position position="371"/>
    </location>
</feature>
<keyword evidence="2" id="KW-0378">Hydrolase</keyword>
<dbReference type="Proteomes" id="UP000567293">
    <property type="component" value="Unassembled WGS sequence"/>
</dbReference>
<feature type="chain" id="PRO_5031170620" evidence="1">
    <location>
        <begin position="28"/>
        <end position="371"/>
    </location>
</feature>
<organism evidence="2 3">
    <name type="scientific">Candidatus Acidiferrum panamense</name>
    <dbReference type="NCBI Taxonomy" id="2741543"/>
    <lineage>
        <taxon>Bacteria</taxon>
        <taxon>Pseudomonadati</taxon>
        <taxon>Acidobacteriota</taxon>
        <taxon>Terriglobia</taxon>
        <taxon>Candidatus Acidiferrales</taxon>
        <taxon>Candidatus Acidiferrum</taxon>
    </lineage>
</organism>
<feature type="signal peptide" evidence="1">
    <location>
        <begin position="1"/>
        <end position="27"/>
    </location>
</feature>
<dbReference type="EMBL" id="JACDQQ010001738">
    <property type="protein sequence ID" value="MBA0086907.1"/>
    <property type="molecule type" value="Genomic_DNA"/>
</dbReference>
<dbReference type="GO" id="GO:0052689">
    <property type="term" value="F:carboxylic ester hydrolase activity"/>
    <property type="evidence" value="ECO:0007669"/>
    <property type="project" value="TreeGrafter"/>
</dbReference>
<keyword evidence="1" id="KW-0732">Signal</keyword>
<evidence type="ECO:0000313" key="2">
    <source>
        <dbReference type="EMBL" id="MBA0086907.1"/>
    </source>
</evidence>